<organism evidence="1 2">
    <name type="scientific">Caerostris extrusa</name>
    <name type="common">Bark spider</name>
    <name type="synonym">Caerostris bankana</name>
    <dbReference type="NCBI Taxonomy" id="172846"/>
    <lineage>
        <taxon>Eukaryota</taxon>
        <taxon>Metazoa</taxon>
        <taxon>Ecdysozoa</taxon>
        <taxon>Arthropoda</taxon>
        <taxon>Chelicerata</taxon>
        <taxon>Arachnida</taxon>
        <taxon>Araneae</taxon>
        <taxon>Araneomorphae</taxon>
        <taxon>Entelegynae</taxon>
        <taxon>Araneoidea</taxon>
        <taxon>Araneidae</taxon>
        <taxon>Caerostris</taxon>
    </lineage>
</organism>
<evidence type="ECO:0000313" key="1">
    <source>
        <dbReference type="EMBL" id="GIX84909.1"/>
    </source>
</evidence>
<dbReference type="AlphaFoldDB" id="A0AAV4NJC7"/>
<proteinExistence type="predicted"/>
<evidence type="ECO:0008006" key="3">
    <source>
        <dbReference type="Google" id="ProtNLM"/>
    </source>
</evidence>
<dbReference type="EMBL" id="BPLR01021013">
    <property type="protein sequence ID" value="GIX84909.1"/>
    <property type="molecule type" value="Genomic_DNA"/>
</dbReference>
<comment type="caution">
    <text evidence="1">The sequence shown here is derived from an EMBL/GenBank/DDBJ whole genome shotgun (WGS) entry which is preliminary data.</text>
</comment>
<protein>
    <recommendedName>
        <fullName evidence="3">Ycf15</fullName>
    </recommendedName>
</protein>
<gene>
    <name evidence="1" type="ORF">CEXT_732191</name>
</gene>
<dbReference type="Proteomes" id="UP001054945">
    <property type="component" value="Unassembled WGS sequence"/>
</dbReference>
<accession>A0AAV4NJC7</accession>
<reference evidence="1 2" key="1">
    <citation type="submission" date="2021-06" db="EMBL/GenBank/DDBJ databases">
        <title>Caerostris extrusa draft genome.</title>
        <authorList>
            <person name="Kono N."/>
            <person name="Arakawa K."/>
        </authorList>
    </citation>
    <scope>NUCLEOTIDE SEQUENCE [LARGE SCALE GENOMIC DNA]</scope>
</reference>
<keyword evidence="2" id="KW-1185">Reference proteome</keyword>
<evidence type="ECO:0000313" key="2">
    <source>
        <dbReference type="Proteomes" id="UP001054945"/>
    </source>
</evidence>
<sequence>MMHFCIKCHPATTAALCIRIIVLVEDDNPILNSGNSIERRCPNPRLKIPREQGERNTRNYRAPSDRFNHCSTLYQNYCLSRRRPPILNSGNPIERRWLMPLFERLFNAEMGWLIPD</sequence>
<name>A0AAV4NJC7_CAEEX</name>